<accession>A0A6A3M5J9</accession>
<dbReference type="EMBL" id="QXGC01000300">
    <property type="protein sequence ID" value="KAE9241344.1"/>
    <property type="molecule type" value="Genomic_DNA"/>
</dbReference>
<protein>
    <submittedName>
        <fullName evidence="2">Uncharacterized protein</fullName>
    </submittedName>
</protein>
<dbReference type="Proteomes" id="UP000488956">
    <property type="component" value="Unassembled WGS sequence"/>
</dbReference>
<name>A0A6A3M5J9_9STRA</name>
<feature type="region of interest" description="Disordered" evidence="1">
    <location>
        <begin position="2126"/>
        <end position="2164"/>
    </location>
</feature>
<dbReference type="Proteomes" id="UP000476176">
    <property type="component" value="Unassembled WGS sequence"/>
</dbReference>
<feature type="compositionally biased region" description="Basic and acidic residues" evidence="1">
    <location>
        <begin position="1527"/>
        <end position="1537"/>
    </location>
</feature>
<feature type="compositionally biased region" description="Low complexity" evidence="1">
    <location>
        <begin position="1960"/>
        <end position="1977"/>
    </location>
</feature>
<reference evidence="5 6" key="1">
    <citation type="submission" date="2018-09" db="EMBL/GenBank/DDBJ databases">
        <title>Genomic investigation of the strawberry pathogen Phytophthora fragariae indicates pathogenicity is determined by transcriptional variation in three key races.</title>
        <authorList>
            <person name="Adams T.M."/>
            <person name="Armitage A.D."/>
            <person name="Sobczyk M.K."/>
            <person name="Bates H.J."/>
            <person name="Dunwell J.M."/>
            <person name="Nellist C.F."/>
            <person name="Harrison R.J."/>
        </authorList>
    </citation>
    <scope>NUCLEOTIDE SEQUENCE [LARGE SCALE GENOMIC DNA]</scope>
    <source>
        <strain evidence="4 6">BC-23</strain>
        <strain evidence="3 7">ONT-3</strain>
        <strain evidence="2 5">SCRP245</strain>
    </source>
</reference>
<evidence type="ECO:0000256" key="1">
    <source>
        <dbReference type="SAM" id="MobiDB-lite"/>
    </source>
</evidence>
<dbReference type="EMBL" id="QXFW01000105">
    <property type="protein sequence ID" value="KAE9025025.1"/>
    <property type="molecule type" value="Genomic_DNA"/>
</dbReference>
<evidence type="ECO:0000313" key="3">
    <source>
        <dbReference type="EMBL" id="KAE9120045.1"/>
    </source>
</evidence>
<proteinExistence type="predicted"/>
<feature type="region of interest" description="Disordered" evidence="1">
    <location>
        <begin position="1952"/>
        <end position="2042"/>
    </location>
</feature>
<gene>
    <name evidence="4" type="ORF">PF004_g7095</name>
    <name evidence="3" type="ORF">PF010_g7637</name>
    <name evidence="2" type="ORF">PF011_g3225</name>
</gene>
<organism evidence="2 5">
    <name type="scientific">Phytophthora fragariae</name>
    <dbReference type="NCBI Taxonomy" id="53985"/>
    <lineage>
        <taxon>Eukaryota</taxon>
        <taxon>Sar</taxon>
        <taxon>Stramenopiles</taxon>
        <taxon>Oomycota</taxon>
        <taxon>Peronosporomycetes</taxon>
        <taxon>Peronosporales</taxon>
        <taxon>Peronosporaceae</taxon>
        <taxon>Phytophthora</taxon>
    </lineage>
</organism>
<feature type="region of interest" description="Disordered" evidence="1">
    <location>
        <begin position="1518"/>
        <end position="1548"/>
    </location>
</feature>
<evidence type="ECO:0000313" key="6">
    <source>
        <dbReference type="Proteomes" id="UP000476176"/>
    </source>
</evidence>
<evidence type="ECO:0000313" key="2">
    <source>
        <dbReference type="EMBL" id="KAE9025025.1"/>
    </source>
</evidence>
<comment type="caution">
    <text evidence="2">The sequence shown here is derived from an EMBL/GenBank/DDBJ whole genome shotgun (WGS) entry which is preliminary data.</text>
</comment>
<evidence type="ECO:0000313" key="7">
    <source>
        <dbReference type="Proteomes" id="UP000488956"/>
    </source>
</evidence>
<feature type="region of interest" description="Disordered" evidence="1">
    <location>
        <begin position="1458"/>
        <end position="1498"/>
    </location>
</feature>
<evidence type="ECO:0000313" key="5">
    <source>
        <dbReference type="Proteomes" id="UP000460718"/>
    </source>
</evidence>
<feature type="region of interest" description="Disordered" evidence="1">
    <location>
        <begin position="207"/>
        <end position="227"/>
    </location>
</feature>
<dbReference type="EMBL" id="QXFX01000330">
    <property type="protein sequence ID" value="KAE9120045.1"/>
    <property type="molecule type" value="Genomic_DNA"/>
</dbReference>
<feature type="compositionally biased region" description="Polar residues" evidence="1">
    <location>
        <begin position="1989"/>
        <end position="2024"/>
    </location>
</feature>
<sequence length="2164" mass="239390">MEGGDATGWHRKWVLLLGLLGWLFLYRYRAMGWLLSKVVTFQLSKSRSKLAPVTVKVERVSLQPLCFFNVELSSSGATTWRLVLTKVAVQNHVKEFFESFGLVKICILVIDQVVGDVDSVDEELLREALLPKKTTGHSAAATATRTKTNPICYMRFVDLKVNSIKLRVNCLETTTRFLCHGLYVGITDVFVQREMLQLKVQANSTVIQSGPQQGEGKNCEESDGSDGVRLEVPNASVLVDLNLRNQKFLGCKMLGCEEKSTSFVVSTAFVERILSARNNQLRKGMAAVGGVKSMESLCSGESLAATAPASPSEIEITGFHVDVTLVHEVETVGCVPFQFRADVRRLVYLKQLEASSDSPIENEGSDTEAIVKSSQDEVRVHMEALVQNASVHNLASDRKLLSVCSIEMRAKQTAKTRGVVTGTFEKVEVFLSHRSETIFRSLAAAQERVEQCQIEAKRMIQSFLTKRPSGSALTSRERDGRVNWDAEMEVSSWMLSFKAFAKDGGTDDFTAYGTATSILMPLAPVPGENGSSSVKRCIAVQHISVDIVPSGLSPHSAAFGGAKVTLSTCLDPSQNIKTVGTCVKFEYVSINGLLPESGGDASRFPALYLHAVKVDRQEKVMTEITEVDMDIHIDTTNVKWQYRQHKTFLLEWAAIKNIIDQLDLLLSSSSSSKKNRLPGANVSPSIDQTALKIVGTNVYSKDTTVNVVDIPGVAELATFRLGDAKISHRETQLSATLAFNCARAKLQWGVGELLSTIDVTDASFQNRSSLGRQRYLTKIPIQSDIRCNVLKMHLRPQSRMLLLFLRLDQLVSGSSEKVDGAKRNSVQGISFACGAFTIDMEGVEQTQEGASIAIATLAVKMTRCTPREITETMARLAQCLGKEGLATRSFAEVANQVMVMEGSVSATKMSAAIPAKPLLQLQDTELHFSITDVEWNQSLWSDQFGKERSTVARTLCFDLSMLTENLRLAMEIKPFESLLRQVPILQEAFDTKESESAKPDPEQSNFRLRYAGNLDVAFQRAELTCPYGDADDREEIGSKVTRVLLGEVAFNLRQFQMLGFKCSPLRVMLEDAGSVENDEGTEAHRGEDSLQFLFIPEVTVNAVIHWRHGIHYAGQLEYSLSLEIAIGNTHSHDQPTHVPIANEALVAMNWDCVYPWLIYMTTDDDDEEPADNASSTKPDDTKRVQCIGVQWDLSVSLMQFAWWDTATQDMGMLVLTNEFLTHGVMRADSISASQDLGRDNHRQWKLWEATVYLHLFRGYLLQVDDDFASAEETIPDVLPFGSEMISNFSLETVGTSYRNTYTPSDDEDWDALDDEVTAMFDPSNSTLFDKMHDTFVLIDYEFGIANITKVTKQETPATRLPTLHVPVSVRTSSAAISPPKSPRSAKNWTQNIKHRLSRLKRRSASMDNLFLKDGSCPIQVDSMRLLWTLQTRDSVFYMVATTVESLQLLLNAQRDAGKDQREAADTAPLSPSRREKRSSVRTAAFVSDAEPVDVSTETPRILNRRGSTRDTLLDLLQQGKLGMSQDSNREMSSKSLDEDSCGSLGEDTSDYDAPKVAIAMKAYTVDIHDAQINVREETTRSNMLLASKHIHFEIGTDAGENNTIANLTFDNVTAHVAPIDVDISAGVLWYSHPEVGSPSASGSTLLKQIMDECSLTTSYTHARVTNATSTEVDLSFLQLSTDRHQFYQLMNVIRHVLLAPPSMARRPKRTYTPRTYSTETPQQLEGSEIAVFVPPTSNPNAPVASTSTKKLHVLLEEELRNREIRTRGTSSRSKSTALKAISFKVVGMQWRLRLSPEVSGADHEFVSIRIQGFTGCHTYFTNHCTKLTLNLQWLEINNLHPGPSSAAFEDPTAVLKAKLLVDKRFESSSKLTLGNQKGMLVVRAESGPIVRVHGQKLRVLEVLEVSMFPEVSNMIVIQLAADFYELIYKFFFENTTPPAASTQNSEQVFFGRKSTYGPVSPTASSSTPSGQKGSSSPFTKARGPPSSPLPQTTMRPLKKSNSAGSNSGMFIESSSNSLNAGGPNSPTSASSSEEVPEESESPATDDCELFYVKYVRVGNVRLRINCNGFFVNLSHFDLDLPPYICQSKLCTTKKLLQKFESHLKWYITKESASSGLSQFKNKLLKWTPSSSSTDGKKDKTKKQEEDTAAANAQVLFGPYSGTST</sequence>
<dbReference type="Proteomes" id="UP000460718">
    <property type="component" value="Unassembled WGS sequence"/>
</dbReference>
<feature type="compositionally biased region" description="Basic and acidic residues" evidence="1">
    <location>
        <begin position="2134"/>
        <end position="2145"/>
    </location>
</feature>
<evidence type="ECO:0000313" key="4">
    <source>
        <dbReference type="EMBL" id="KAE9241344.1"/>
    </source>
</evidence>